<organism evidence="1">
    <name type="scientific">Ralstonia solanacearum</name>
    <name type="common">Pseudomonas solanacearum</name>
    <dbReference type="NCBI Taxonomy" id="305"/>
    <lineage>
        <taxon>Bacteria</taxon>
        <taxon>Pseudomonadati</taxon>
        <taxon>Pseudomonadota</taxon>
        <taxon>Betaproteobacteria</taxon>
        <taxon>Burkholderiales</taxon>
        <taxon>Burkholderiaceae</taxon>
        <taxon>Ralstonia</taxon>
        <taxon>Ralstonia solanacearum species complex</taxon>
    </lineage>
</organism>
<name>A0A0S4TZS0_RALSL</name>
<accession>A0A0S4TZS0</accession>
<protein>
    <submittedName>
        <fullName evidence="1">Uncharacterized protein</fullName>
    </submittedName>
</protein>
<dbReference type="AlphaFoldDB" id="A0A0S4TZS0"/>
<dbReference type="EMBL" id="LN899819">
    <property type="protein sequence ID" value="CUV15515.1"/>
    <property type="molecule type" value="Genomic_DNA"/>
</dbReference>
<reference evidence="1" key="1">
    <citation type="submission" date="2015-10" db="EMBL/GenBank/DDBJ databases">
        <authorList>
            <person name="Gilbert D.G."/>
        </authorList>
    </citation>
    <scope>NUCLEOTIDE SEQUENCE</scope>
    <source>
        <strain evidence="1">Phyl III-seqv23</strain>
    </source>
</reference>
<proteinExistence type="predicted"/>
<gene>
    <name evidence="1" type="ORF">RUN39_v1_1480002</name>
</gene>
<evidence type="ECO:0000313" key="1">
    <source>
        <dbReference type="EMBL" id="CUV15515.1"/>
    </source>
</evidence>
<sequence>MPLLYLSGVVQRAYVAGQDPSDSNNTIDLKLNDGVVQMVGIYVNNKADAGLFRPGCQAGIVYALDELKQQPAADGGMNYAKIALEMAVSVE</sequence>